<sequence length="230" mass="26414">MQQQIYFVHVKVELRGQKCQVVFDPNEKKCSQIIFLVAHSAHYLVFILAFISQSQGSHVLSAVAQILNAIAFHCFVMNRIVDHRVVTYKSMLLATNSFSTSFAFVHDPWTTTVANHVYVTIGTRVKLVRRTATLQRYFDVKQVVLRHGRKGSMMDSLEKRIEYFSCTKSTVKSISRQFSSFTWNKFEKELFNRGAKIFVSFGNVDLSHGSNIEAKFSMESDIFLAKMVTF</sequence>
<name>A0A3M7P331_BRAPC</name>
<dbReference type="AlphaFoldDB" id="A0A3M7P331"/>
<feature type="transmembrane region" description="Helical" evidence="1">
    <location>
        <begin position="33"/>
        <end position="52"/>
    </location>
</feature>
<evidence type="ECO:0000313" key="3">
    <source>
        <dbReference type="Proteomes" id="UP000276133"/>
    </source>
</evidence>
<keyword evidence="1" id="KW-1133">Transmembrane helix</keyword>
<protein>
    <submittedName>
        <fullName evidence="2">Uncharacterized protein</fullName>
    </submittedName>
</protein>
<evidence type="ECO:0000256" key="1">
    <source>
        <dbReference type="SAM" id="Phobius"/>
    </source>
</evidence>
<keyword evidence="3" id="KW-1185">Reference proteome</keyword>
<organism evidence="2 3">
    <name type="scientific">Brachionus plicatilis</name>
    <name type="common">Marine rotifer</name>
    <name type="synonym">Brachionus muelleri</name>
    <dbReference type="NCBI Taxonomy" id="10195"/>
    <lineage>
        <taxon>Eukaryota</taxon>
        <taxon>Metazoa</taxon>
        <taxon>Spiralia</taxon>
        <taxon>Gnathifera</taxon>
        <taxon>Rotifera</taxon>
        <taxon>Eurotatoria</taxon>
        <taxon>Monogononta</taxon>
        <taxon>Pseudotrocha</taxon>
        <taxon>Ploima</taxon>
        <taxon>Brachionidae</taxon>
        <taxon>Brachionus</taxon>
    </lineage>
</organism>
<dbReference type="EMBL" id="REGN01013772">
    <property type="protein sequence ID" value="RMZ93475.1"/>
    <property type="molecule type" value="Genomic_DNA"/>
</dbReference>
<proteinExistence type="predicted"/>
<keyword evidence="1" id="KW-0812">Transmembrane</keyword>
<feature type="transmembrane region" description="Helical" evidence="1">
    <location>
        <begin position="58"/>
        <end position="81"/>
    </location>
</feature>
<reference evidence="2 3" key="1">
    <citation type="journal article" date="2018" name="Sci. Rep.">
        <title>Genomic signatures of local adaptation to the degree of environmental predictability in rotifers.</title>
        <authorList>
            <person name="Franch-Gras L."/>
            <person name="Hahn C."/>
            <person name="Garcia-Roger E.M."/>
            <person name="Carmona M.J."/>
            <person name="Serra M."/>
            <person name="Gomez A."/>
        </authorList>
    </citation>
    <scope>NUCLEOTIDE SEQUENCE [LARGE SCALE GENOMIC DNA]</scope>
    <source>
        <strain evidence="2">HYR1</strain>
    </source>
</reference>
<comment type="caution">
    <text evidence="2">The sequence shown here is derived from an EMBL/GenBank/DDBJ whole genome shotgun (WGS) entry which is preliminary data.</text>
</comment>
<gene>
    <name evidence="2" type="ORF">BpHYR1_038048</name>
</gene>
<evidence type="ECO:0000313" key="2">
    <source>
        <dbReference type="EMBL" id="RMZ93475.1"/>
    </source>
</evidence>
<accession>A0A3M7P331</accession>
<keyword evidence="1" id="KW-0472">Membrane</keyword>
<dbReference type="Proteomes" id="UP000276133">
    <property type="component" value="Unassembled WGS sequence"/>
</dbReference>